<feature type="transmembrane region" description="Helical" evidence="7">
    <location>
        <begin position="258"/>
        <end position="276"/>
    </location>
</feature>
<keyword evidence="5 7" id="KW-1133">Transmembrane helix</keyword>
<dbReference type="Pfam" id="PF05977">
    <property type="entry name" value="MFS_3"/>
    <property type="match status" value="1"/>
</dbReference>
<evidence type="ECO:0000313" key="10">
    <source>
        <dbReference type="Proteomes" id="UP000316806"/>
    </source>
</evidence>
<protein>
    <submittedName>
        <fullName evidence="9">MFS transporter</fullName>
    </submittedName>
</protein>
<dbReference type="InterPro" id="IPR020846">
    <property type="entry name" value="MFS_dom"/>
</dbReference>
<comment type="subcellular location">
    <subcellularLocation>
        <location evidence="1">Cell membrane</location>
        <topology evidence="1">Multi-pass membrane protein</topology>
    </subcellularLocation>
</comment>
<keyword evidence="3" id="KW-1003">Cell membrane</keyword>
<feature type="transmembrane region" description="Helical" evidence="7">
    <location>
        <begin position="351"/>
        <end position="372"/>
    </location>
</feature>
<keyword evidence="6 7" id="KW-0472">Membrane</keyword>
<evidence type="ECO:0000256" key="2">
    <source>
        <dbReference type="ARBA" id="ARBA00022448"/>
    </source>
</evidence>
<dbReference type="InterPro" id="IPR036259">
    <property type="entry name" value="MFS_trans_sf"/>
</dbReference>
<dbReference type="PANTHER" id="PTHR23513:SF6">
    <property type="entry name" value="MAJOR FACILITATOR SUPERFAMILY ASSOCIATED DOMAIN-CONTAINING PROTEIN"/>
    <property type="match status" value="1"/>
</dbReference>
<dbReference type="InterPro" id="IPR010290">
    <property type="entry name" value="TM_effector"/>
</dbReference>
<feature type="transmembrane region" description="Helical" evidence="7">
    <location>
        <begin position="311"/>
        <end position="330"/>
    </location>
</feature>
<sequence length="419" mass="43363">MTPQKRDYAKLWLASGTSALGDGVTLAAGPLLMATLTDDPALIAGAVFAQQLPWLIFSLLSGALVDRVDRRIVVAVVDAVRGVVIGGLALLAWGDLLSVPAVYGAVFLMGLGSTLADNASQALVPSVVPPEDLAKANAWLSGARMLCSQFAGPPLGGWLFAAAAALPFGVDAATFLLAAGLVFSIRPRTGDTEQAVEQGPARSSMRRDIGEGFRWLWNHRALRLLALVVGLMNITFGGAFAAYVLYARERLGLTEVGYGFLLSATAIGGVVGTLSAARLDARFGAAPLLRAGLLVETCSHLVFAVTRSPWVAAVTLVVFGAHATVWGVVADTYRQRAAPAGLLGRVNSVHLLFSMGGLALGSLIGGVVARTFGIVAPFWVGFGAMAVVVVLAWGAMTPSVFASRAPGEEPAPPKAPLPS</sequence>
<dbReference type="GO" id="GO:0022857">
    <property type="term" value="F:transmembrane transporter activity"/>
    <property type="evidence" value="ECO:0007669"/>
    <property type="project" value="InterPro"/>
</dbReference>
<reference evidence="9 10" key="1">
    <citation type="journal article" date="2019" name="J. Ind. Microbiol. Biotechnol.">
        <title>The complete genomic sequence of Streptomyces spectabilis NRRL-2792 and identification of secondary metabolite biosynthetic gene clusters.</title>
        <authorList>
            <person name="Sinha A."/>
            <person name="Phillips-Salemka S."/>
            <person name="Niraula T.A."/>
            <person name="Short K.A."/>
            <person name="Niraula N.P."/>
        </authorList>
    </citation>
    <scope>NUCLEOTIDE SEQUENCE [LARGE SCALE GENOMIC DNA]</scope>
    <source>
        <strain evidence="9 10">NRRL 2792</strain>
    </source>
</reference>
<dbReference type="CDD" id="cd06173">
    <property type="entry name" value="MFS_MefA_like"/>
    <property type="match status" value="1"/>
</dbReference>
<keyword evidence="4 7" id="KW-0812">Transmembrane</keyword>
<evidence type="ECO:0000256" key="6">
    <source>
        <dbReference type="ARBA" id="ARBA00023136"/>
    </source>
</evidence>
<evidence type="ECO:0000256" key="4">
    <source>
        <dbReference type="ARBA" id="ARBA00022692"/>
    </source>
</evidence>
<feature type="transmembrane region" description="Helical" evidence="7">
    <location>
        <begin position="224"/>
        <end position="246"/>
    </location>
</feature>
<dbReference type="SUPFAM" id="SSF103473">
    <property type="entry name" value="MFS general substrate transporter"/>
    <property type="match status" value="1"/>
</dbReference>
<accession>A0A516RHT9</accession>
<dbReference type="Proteomes" id="UP000316806">
    <property type="component" value="Chromosome"/>
</dbReference>
<dbReference type="PANTHER" id="PTHR23513">
    <property type="entry name" value="INTEGRAL MEMBRANE EFFLUX PROTEIN-RELATED"/>
    <property type="match status" value="1"/>
</dbReference>
<feature type="transmembrane region" description="Helical" evidence="7">
    <location>
        <begin position="378"/>
        <end position="396"/>
    </location>
</feature>
<dbReference type="RefSeq" id="WP_144322422.1">
    <property type="nucleotide sequence ID" value="NZ_CP040916.1"/>
</dbReference>
<evidence type="ECO:0000256" key="5">
    <source>
        <dbReference type="ARBA" id="ARBA00022989"/>
    </source>
</evidence>
<feature type="domain" description="Major facilitator superfamily (MFS) profile" evidence="8">
    <location>
        <begin position="1"/>
        <end position="401"/>
    </location>
</feature>
<dbReference type="PROSITE" id="PS50850">
    <property type="entry name" value="MFS"/>
    <property type="match status" value="1"/>
</dbReference>
<evidence type="ECO:0000313" key="9">
    <source>
        <dbReference type="EMBL" id="QDQ15219.1"/>
    </source>
</evidence>
<feature type="transmembrane region" description="Helical" evidence="7">
    <location>
        <begin position="72"/>
        <end position="93"/>
    </location>
</feature>
<feature type="transmembrane region" description="Helical" evidence="7">
    <location>
        <begin position="158"/>
        <end position="183"/>
    </location>
</feature>
<evidence type="ECO:0000256" key="1">
    <source>
        <dbReference type="ARBA" id="ARBA00004651"/>
    </source>
</evidence>
<dbReference type="AlphaFoldDB" id="A0A516RHT9"/>
<dbReference type="GO" id="GO:0005886">
    <property type="term" value="C:plasma membrane"/>
    <property type="evidence" value="ECO:0007669"/>
    <property type="project" value="UniProtKB-SubCell"/>
</dbReference>
<name>A0A516RHT9_STRST</name>
<gene>
    <name evidence="9" type="ORF">FH965_35580</name>
</gene>
<evidence type="ECO:0000256" key="7">
    <source>
        <dbReference type="SAM" id="Phobius"/>
    </source>
</evidence>
<feature type="transmembrane region" description="Helical" evidence="7">
    <location>
        <begin position="42"/>
        <end position="65"/>
    </location>
</feature>
<dbReference type="EMBL" id="CP040916">
    <property type="protein sequence ID" value="QDQ15219.1"/>
    <property type="molecule type" value="Genomic_DNA"/>
</dbReference>
<dbReference type="Gene3D" id="1.20.1250.20">
    <property type="entry name" value="MFS general substrate transporter like domains"/>
    <property type="match status" value="1"/>
</dbReference>
<evidence type="ECO:0000259" key="8">
    <source>
        <dbReference type="PROSITE" id="PS50850"/>
    </source>
</evidence>
<organism evidence="9 10">
    <name type="scientific">Streptomyces spectabilis</name>
    <dbReference type="NCBI Taxonomy" id="68270"/>
    <lineage>
        <taxon>Bacteria</taxon>
        <taxon>Bacillati</taxon>
        <taxon>Actinomycetota</taxon>
        <taxon>Actinomycetes</taxon>
        <taxon>Kitasatosporales</taxon>
        <taxon>Streptomycetaceae</taxon>
        <taxon>Streptomyces</taxon>
    </lineage>
</organism>
<evidence type="ECO:0000256" key="3">
    <source>
        <dbReference type="ARBA" id="ARBA00022475"/>
    </source>
</evidence>
<keyword evidence="2" id="KW-0813">Transport</keyword>
<proteinExistence type="predicted"/>
<feature type="transmembrane region" description="Helical" evidence="7">
    <location>
        <begin position="12"/>
        <end position="36"/>
    </location>
</feature>